<gene>
    <name evidence="2" type="ORF">THAOC_17790</name>
</gene>
<feature type="compositionally biased region" description="Low complexity" evidence="1">
    <location>
        <begin position="324"/>
        <end position="333"/>
    </location>
</feature>
<accession>K0S8V2</accession>
<comment type="caution">
    <text evidence="2">The sequence shown here is derived from an EMBL/GenBank/DDBJ whole genome shotgun (WGS) entry which is preliminary data.</text>
</comment>
<dbReference type="EMBL" id="AGNL01019655">
    <property type="protein sequence ID" value="EJK61680.1"/>
    <property type="molecule type" value="Genomic_DNA"/>
</dbReference>
<proteinExistence type="predicted"/>
<protein>
    <submittedName>
        <fullName evidence="2">Uncharacterized protein</fullName>
    </submittedName>
</protein>
<reference evidence="2 3" key="1">
    <citation type="journal article" date="2012" name="Genome Biol.">
        <title>Genome and low-iron response of an oceanic diatom adapted to chronic iron limitation.</title>
        <authorList>
            <person name="Lommer M."/>
            <person name="Specht M."/>
            <person name="Roy A.S."/>
            <person name="Kraemer L."/>
            <person name="Andreson R."/>
            <person name="Gutowska M.A."/>
            <person name="Wolf J."/>
            <person name="Bergner S.V."/>
            <person name="Schilhabel M.B."/>
            <person name="Klostermeier U.C."/>
            <person name="Beiko R.G."/>
            <person name="Rosenstiel P."/>
            <person name="Hippler M."/>
            <person name="Laroche J."/>
        </authorList>
    </citation>
    <scope>NUCLEOTIDE SEQUENCE [LARGE SCALE GENOMIC DNA]</scope>
    <source>
        <strain evidence="2 3">CCMP1005</strain>
    </source>
</reference>
<evidence type="ECO:0000256" key="1">
    <source>
        <dbReference type="SAM" id="MobiDB-lite"/>
    </source>
</evidence>
<organism evidence="2 3">
    <name type="scientific">Thalassiosira oceanica</name>
    <name type="common">Marine diatom</name>
    <dbReference type="NCBI Taxonomy" id="159749"/>
    <lineage>
        <taxon>Eukaryota</taxon>
        <taxon>Sar</taxon>
        <taxon>Stramenopiles</taxon>
        <taxon>Ochrophyta</taxon>
        <taxon>Bacillariophyta</taxon>
        <taxon>Coscinodiscophyceae</taxon>
        <taxon>Thalassiosirophycidae</taxon>
        <taxon>Thalassiosirales</taxon>
        <taxon>Thalassiosiraceae</taxon>
        <taxon>Thalassiosira</taxon>
    </lineage>
</organism>
<keyword evidence="3" id="KW-1185">Reference proteome</keyword>
<dbReference type="AlphaFoldDB" id="K0S8V2"/>
<evidence type="ECO:0000313" key="2">
    <source>
        <dbReference type="EMBL" id="EJK61680.1"/>
    </source>
</evidence>
<evidence type="ECO:0000313" key="3">
    <source>
        <dbReference type="Proteomes" id="UP000266841"/>
    </source>
</evidence>
<name>K0S8V2_THAOC</name>
<dbReference type="Proteomes" id="UP000266841">
    <property type="component" value="Unassembled WGS sequence"/>
</dbReference>
<sequence length="345" mass="38776">MNTIEAGDSDWVIVEHKELPTLPTYPGGGRSILFVFIWIVELVKDWMPFYFHEQYYEGDGDARGADEANMASRHAKLARFLERQLRAYRILALTECDFRLLCDDVGLEPKYLCYDETQDARVYAVESSLSYNMKQLEPMPLLAPMAMITGPDWSRRHIIASVIEHFVYVVAQLEKKAPVAEVQIKNFKSNFISVIAGVDPDFPVHLWDKLLPGAEIQFNLLRQSNMTPTVSSYAHLFGPFDYDRMPLGPLGYAVNPSLTPTRAATASPPPSISGTSASPARKSASDFMIVLLSRTLKRQGRQRRLLTQPRIAPSDQISQALPCPRRFASAPGPRRGRAADRRPPP</sequence>
<feature type="region of interest" description="Disordered" evidence="1">
    <location>
        <begin position="299"/>
        <end position="345"/>
    </location>
</feature>